<dbReference type="NCBIfam" id="TIGR02603">
    <property type="entry name" value="CxxCH_TIGR02603"/>
    <property type="match status" value="1"/>
</dbReference>
<dbReference type="Pfam" id="PF23500">
    <property type="entry name" value="DUF7133"/>
    <property type="match status" value="1"/>
</dbReference>
<evidence type="ECO:0000313" key="6">
    <source>
        <dbReference type="EMBL" id="NHE57361.1"/>
    </source>
</evidence>
<reference evidence="6 7" key="1">
    <citation type="submission" date="2020-03" db="EMBL/GenBank/DDBJ databases">
        <title>Cyclobacterium plantarum sp. nov., a marine bacterium isolated from a coastal-marine wetland.</title>
        <authorList>
            <person name="Sanchez-Porro C."/>
            <person name="Ventosa A."/>
            <person name="Amoozegar M."/>
        </authorList>
    </citation>
    <scope>NUCLEOTIDE SEQUENCE [LARGE SCALE GENOMIC DNA]</scope>
    <source>
        <strain evidence="6 7">GBPx2</strain>
    </source>
</reference>
<dbReference type="EMBL" id="JAANYN010000004">
    <property type="protein sequence ID" value="NHE57361.1"/>
    <property type="molecule type" value="Genomic_DNA"/>
</dbReference>
<proteinExistence type="predicted"/>
<name>A0ABX0HAV9_9BACT</name>
<dbReference type="Pfam" id="PF00034">
    <property type="entry name" value="Cytochrom_C"/>
    <property type="match status" value="1"/>
</dbReference>
<keyword evidence="7" id="KW-1185">Reference proteome</keyword>
<sequence>MISFTSFFLPENGFPALIFLLGISLIHQGCQEKKFAHPIAANEDVARYMENFEGRGDLTDPNSAPTDPAEAVRAFQLPGDLELELVLSEPDIVQPIHMSFDHRGRLWVVQYHQYPYPEGLKITSIDNHTRVSFDKQPEAPPEGANGADKISVFEDSNGDGTYDKSFDAISGLNIATAVALGRSKIWVMNPPYLLAFPDPNGDGLPDADPEVHLEGFGLQDTHAVANSLHWGPDGWLYGVQGSTTSSRIQSKNSEPVEFKGQAIWRYQPEKQEFELFAEGGGNNPFYLEFDRKGRIFSGSNGYGRGPYYKQGAYYVKSWGKHGALTNPFAFGHLPNMPLAGENKRFTHAVMMYEAALLPPKYQNKMMALNPLHNYIQLTELQENGSSFSNKDIGFLVETADKWFRPVDIKTGPDGAVYIADWYDSRLSHVDPRDTWHKNSGRIYRIKPFDHALNMASFDFSKANFSELVTWLQHPNKWFRQQALRQFADRKDKNALPELLPLFNSEDPQDALEALWAIHLSNGFTGDFVRQALQHPDPQVQMWTIRLLGDQKSIPDDVFPTFLQLATKRSSPEVISQFASTIKRIPTKQALPALEALLLLKLDPNDPDIPLLIWWAMESQVTKNLSAVLAWWDNPANWQNPIIKSHLAGRMVQRLVMGNHYEAAAGFLAKSPNESFDQVLVNGFYEGMVGRDLSTVPPRLLEEIAAKEKENTPFQLELKTGDFDHLPDALQLVRDENQSLKHRLNLISLFGEIKAPETVPVLLDLIKSGDNPSALKQAAIHSLKNFNQAEIGKEMAAIYPGIRGDSYVREEAIRLFSSRPEWANAFFHEITETKVIHKEDVPYQLIRNFYALETDAIKGKAAQIWPESKPLDAAQINESIKHWKETVSRDNGNAVAGKQLFVNKCGSCHRLGEGGGDIGPDLGGYDRTNLDYWLLHTINPNADIREGYETMELTLKDGRTVVGKLVKDEGGIKYLVPPLGGKGEFISDTDIRNIKLSQRSVMPERLFEELQEEQVRDLLAYILNPLIKN</sequence>
<dbReference type="Gene3D" id="2.120.10.30">
    <property type="entry name" value="TolB, C-terminal domain"/>
    <property type="match status" value="1"/>
</dbReference>
<dbReference type="SUPFAM" id="SSF50952">
    <property type="entry name" value="Soluble quinoprotein glucose dehydrogenase"/>
    <property type="match status" value="1"/>
</dbReference>
<dbReference type="InterPro" id="IPR009056">
    <property type="entry name" value="Cyt_c-like_dom"/>
</dbReference>
<dbReference type="NCBIfam" id="TIGR02604">
    <property type="entry name" value="Piru_Ver_Nterm"/>
    <property type="match status" value="1"/>
</dbReference>
<dbReference type="SUPFAM" id="SSF46626">
    <property type="entry name" value="Cytochrome c"/>
    <property type="match status" value="1"/>
</dbReference>
<keyword evidence="2 4" id="KW-0479">Metal-binding</keyword>
<dbReference type="InterPro" id="IPR055557">
    <property type="entry name" value="DUF7133"/>
</dbReference>
<dbReference type="Gene3D" id="1.10.760.10">
    <property type="entry name" value="Cytochrome c-like domain"/>
    <property type="match status" value="1"/>
</dbReference>
<dbReference type="Pfam" id="PF13646">
    <property type="entry name" value="HEAT_2"/>
    <property type="match status" value="1"/>
</dbReference>
<evidence type="ECO:0000259" key="5">
    <source>
        <dbReference type="PROSITE" id="PS51007"/>
    </source>
</evidence>
<dbReference type="InterPro" id="IPR013427">
    <property type="entry name" value="Haem-bd_dom_put"/>
</dbReference>
<keyword evidence="1 4" id="KW-0349">Heme</keyword>
<dbReference type="SUPFAM" id="SSF48371">
    <property type="entry name" value="ARM repeat"/>
    <property type="match status" value="1"/>
</dbReference>
<accession>A0ABX0HAV9</accession>
<dbReference type="InterPro" id="IPR036909">
    <property type="entry name" value="Cyt_c-like_dom_sf"/>
</dbReference>
<feature type="domain" description="Cytochrome c" evidence="5">
    <location>
        <begin position="891"/>
        <end position="1025"/>
    </location>
</feature>
<dbReference type="InterPro" id="IPR016024">
    <property type="entry name" value="ARM-type_fold"/>
</dbReference>
<dbReference type="InterPro" id="IPR011989">
    <property type="entry name" value="ARM-like"/>
</dbReference>
<evidence type="ECO:0000256" key="3">
    <source>
        <dbReference type="ARBA" id="ARBA00023004"/>
    </source>
</evidence>
<evidence type="ECO:0000256" key="2">
    <source>
        <dbReference type="ARBA" id="ARBA00022723"/>
    </source>
</evidence>
<evidence type="ECO:0000256" key="1">
    <source>
        <dbReference type="ARBA" id="ARBA00022617"/>
    </source>
</evidence>
<gene>
    <name evidence="6" type="ORF">G9Q97_11120</name>
</gene>
<organism evidence="6 7">
    <name type="scientific">Cyclobacterium plantarum</name>
    <dbReference type="NCBI Taxonomy" id="2716263"/>
    <lineage>
        <taxon>Bacteria</taxon>
        <taxon>Pseudomonadati</taxon>
        <taxon>Bacteroidota</taxon>
        <taxon>Cytophagia</taxon>
        <taxon>Cytophagales</taxon>
        <taxon>Cyclobacteriaceae</taxon>
        <taxon>Cyclobacterium</taxon>
    </lineage>
</organism>
<dbReference type="Proteomes" id="UP000649799">
    <property type="component" value="Unassembled WGS sequence"/>
</dbReference>
<dbReference type="RefSeq" id="WP_166146827.1">
    <property type="nucleotide sequence ID" value="NZ_JAANYN010000004.1"/>
</dbReference>
<dbReference type="PANTHER" id="PTHR33546:SF1">
    <property type="entry name" value="LARGE, MULTIFUNCTIONAL SECRETED PROTEIN"/>
    <property type="match status" value="1"/>
</dbReference>
<dbReference type="InterPro" id="IPR011041">
    <property type="entry name" value="Quinoprot_gluc/sorb_DH_b-prop"/>
</dbReference>
<keyword evidence="3 4" id="KW-0408">Iron</keyword>
<protein>
    <submittedName>
        <fullName evidence="6">C-type cytochrome</fullName>
    </submittedName>
</protein>
<dbReference type="PROSITE" id="PS51007">
    <property type="entry name" value="CYTC"/>
    <property type="match status" value="1"/>
</dbReference>
<dbReference type="Gene3D" id="1.25.10.10">
    <property type="entry name" value="Leucine-rich Repeat Variant"/>
    <property type="match status" value="1"/>
</dbReference>
<dbReference type="InterPro" id="IPR011042">
    <property type="entry name" value="6-blade_b-propeller_TolB-like"/>
</dbReference>
<evidence type="ECO:0000313" key="7">
    <source>
        <dbReference type="Proteomes" id="UP000649799"/>
    </source>
</evidence>
<dbReference type="InterPro" id="IPR013428">
    <property type="entry name" value="Membrane-bound_put_N"/>
</dbReference>
<comment type="caution">
    <text evidence="6">The sequence shown here is derived from an EMBL/GenBank/DDBJ whole genome shotgun (WGS) entry which is preliminary data.</text>
</comment>
<evidence type="ECO:0000256" key="4">
    <source>
        <dbReference type="PROSITE-ProRule" id="PRU00433"/>
    </source>
</evidence>
<dbReference type="PANTHER" id="PTHR33546">
    <property type="entry name" value="LARGE, MULTIFUNCTIONAL SECRETED PROTEIN-RELATED"/>
    <property type="match status" value="1"/>
</dbReference>